<keyword evidence="2" id="KW-0808">Transferase</keyword>
<dbReference type="Gene3D" id="3.90.1200.10">
    <property type="match status" value="1"/>
</dbReference>
<name>A0A2U1K6F6_9BACI</name>
<accession>A0A2U1K6F6</accession>
<reference evidence="2 3" key="1">
    <citation type="submission" date="2018-04" db="EMBL/GenBank/DDBJ databases">
        <title>Camelliibacillus theae gen. nov., sp. nov., isolated from Pu'er tea.</title>
        <authorList>
            <person name="Niu L."/>
        </authorList>
    </citation>
    <scope>NUCLEOTIDE SEQUENCE [LARGE SCALE GENOMIC DNA]</scope>
    <source>
        <strain evidence="2 3">T8</strain>
    </source>
</reference>
<dbReference type="InterPro" id="IPR002575">
    <property type="entry name" value="Aminoglycoside_PTrfase"/>
</dbReference>
<dbReference type="Proteomes" id="UP000245998">
    <property type="component" value="Unassembled WGS sequence"/>
</dbReference>
<keyword evidence="3" id="KW-1185">Reference proteome</keyword>
<comment type="caution">
    <text evidence="2">The sequence shown here is derived from an EMBL/GenBank/DDBJ whole genome shotgun (WGS) entry which is preliminary data.</text>
</comment>
<dbReference type="InterPro" id="IPR041726">
    <property type="entry name" value="ACAD10_11_N"/>
</dbReference>
<evidence type="ECO:0000313" key="2">
    <source>
        <dbReference type="EMBL" id="PWA12794.1"/>
    </source>
</evidence>
<dbReference type="CDD" id="cd05154">
    <property type="entry name" value="ACAD10_11_N-like"/>
    <property type="match status" value="1"/>
</dbReference>
<evidence type="ECO:0000313" key="3">
    <source>
        <dbReference type="Proteomes" id="UP000245998"/>
    </source>
</evidence>
<dbReference type="PANTHER" id="PTHR47829:SF1">
    <property type="entry name" value="HAD FAMILY PHOSPHATASE"/>
    <property type="match status" value="1"/>
</dbReference>
<dbReference type="Gene3D" id="3.30.200.20">
    <property type="entry name" value="Phosphorylase Kinase, domain 1"/>
    <property type="match status" value="1"/>
</dbReference>
<dbReference type="InterPro" id="IPR011009">
    <property type="entry name" value="Kinase-like_dom_sf"/>
</dbReference>
<dbReference type="EMBL" id="QCZG01000005">
    <property type="protein sequence ID" value="PWA12794.1"/>
    <property type="molecule type" value="Genomic_DNA"/>
</dbReference>
<evidence type="ECO:0000259" key="1">
    <source>
        <dbReference type="Pfam" id="PF01636"/>
    </source>
</evidence>
<feature type="domain" description="Aminoglycoside phosphotransferase" evidence="1">
    <location>
        <begin position="62"/>
        <end position="289"/>
    </location>
</feature>
<sequence length="378" mass="44271">MYKLCLFLKSNNETGTNETGGNELTVKKDEGLIPVREGEDFDRKKVESYLRKHLDIPDAPMEVKQFPSGSSNLTYLIRFGDWEAVLRRPPFGPLPPKAHDMKRESDLLTKLYPEFNIVPKPYLFSEDESIIGAPFYVMERKHGIVLNDRFPEDVEVTEQTRRDISLAFIKTLIKLHDVDYKKAGLESFGHPEGFLERQVHGWTKRYLRAKTDDYPAFDRIAKWLVDHMPKSKYTSVIHNDYKLNNMLLSYDFKEVKAVFDWEMATVADPLFDLGVTLGYWVQADDPEFMRPVLPTVTYQPGFLSRREMIELYAKETGRDVDDMHYYIVFAYFKLAGVLQQIYYRYKMGQTQDERFANFNVRIKSLIQHADDISEKQSY</sequence>
<dbReference type="Pfam" id="PF01636">
    <property type="entry name" value="APH"/>
    <property type="match status" value="1"/>
</dbReference>
<dbReference type="InterPro" id="IPR052898">
    <property type="entry name" value="ACAD10-like"/>
</dbReference>
<organism evidence="2 3">
    <name type="scientific">Pueribacillus theae</name>
    <dbReference type="NCBI Taxonomy" id="2171751"/>
    <lineage>
        <taxon>Bacteria</taxon>
        <taxon>Bacillati</taxon>
        <taxon>Bacillota</taxon>
        <taxon>Bacilli</taxon>
        <taxon>Bacillales</taxon>
        <taxon>Bacillaceae</taxon>
        <taxon>Pueribacillus</taxon>
    </lineage>
</organism>
<dbReference type="OrthoDB" id="3806873at2"/>
<gene>
    <name evidence="2" type="ORF">DCC39_03865</name>
</gene>
<dbReference type="SUPFAM" id="SSF56112">
    <property type="entry name" value="Protein kinase-like (PK-like)"/>
    <property type="match status" value="1"/>
</dbReference>
<proteinExistence type="predicted"/>
<dbReference type="AlphaFoldDB" id="A0A2U1K6F6"/>
<dbReference type="GO" id="GO:0016740">
    <property type="term" value="F:transferase activity"/>
    <property type="evidence" value="ECO:0007669"/>
    <property type="project" value="UniProtKB-KW"/>
</dbReference>
<dbReference type="PANTHER" id="PTHR47829">
    <property type="entry name" value="HYDROLASE, PUTATIVE (AFU_ORTHOLOGUE AFUA_1G12880)-RELATED"/>
    <property type="match status" value="1"/>
</dbReference>
<protein>
    <submittedName>
        <fullName evidence="2">Phosphotransferase family protein</fullName>
    </submittedName>
</protein>